<accession>A0A4V2G440</accession>
<reference evidence="5 6" key="1">
    <citation type="submission" date="2019-02" db="EMBL/GenBank/DDBJ databases">
        <title>Genomic Encyclopedia of Archaeal and Bacterial Type Strains, Phase II (KMG-II): from individual species to whole genera.</title>
        <authorList>
            <person name="Goeker M."/>
        </authorList>
    </citation>
    <scope>NUCLEOTIDE SEQUENCE [LARGE SCALE GENOMIC DNA]</scope>
    <source>
        <strain evidence="5 6">DSM 18101</strain>
    </source>
</reference>
<evidence type="ECO:0000313" key="6">
    <source>
        <dbReference type="Proteomes" id="UP000292958"/>
    </source>
</evidence>
<proteinExistence type="predicted"/>
<evidence type="ECO:0000256" key="1">
    <source>
        <dbReference type="ARBA" id="ARBA00023015"/>
    </source>
</evidence>
<dbReference type="EMBL" id="SHKW01000001">
    <property type="protein sequence ID" value="RZU39366.1"/>
    <property type="molecule type" value="Genomic_DNA"/>
</dbReference>
<dbReference type="Pfam" id="PF13407">
    <property type="entry name" value="Peripla_BP_4"/>
    <property type="match status" value="1"/>
</dbReference>
<protein>
    <submittedName>
        <fullName evidence="5">LacI family transcriptional regulator</fullName>
    </submittedName>
</protein>
<dbReference type="PANTHER" id="PTHR30146:SF152">
    <property type="entry name" value="TRANSCRIPTIONAL REGULATORY PROTEIN"/>
    <property type="match status" value="1"/>
</dbReference>
<dbReference type="SUPFAM" id="SSF53822">
    <property type="entry name" value="Periplasmic binding protein-like I"/>
    <property type="match status" value="1"/>
</dbReference>
<organism evidence="5 6">
    <name type="scientific">Edaphobacter modestus</name>
    <dbReference type="NCBI Taxonomy" id="388466"/>
    <lineage>
        <taxon>Bacteria</taxon>
        <taxon>Pseudomonadati</taxon>
        <taxon>Acidobacteriota</taxon>
        <taxon>Terriglobia</taxon>
        <taxon>Terriglobales</taxon>
        <taxon>Acidobacteriaceae</taxon>
        <taxon>Edaphobacter</taxon>
    </lineage>
</organism>
<comment type="caution">
    <text evidence="5">The sequence shown here is derived from an EMBL/GenBank/DDBJ whole genome shotgun (WGS) entry which is preliminary data.</text>
</comment>
<sequence>MSDTKGSSGIKEIARALNVSIGTVDRALHGRAGVSEKTKTRVLQMAERIGYKPNLAAQALKLNRKLSIAAILPKHISHFFDPVRAGICAAAAATVGMQVSLEFHEYPRLGVGDVDAFKRATERHYDGIIFLPGDTRKFDSLIRTLSRNGTAMMCVGSDAPNTDRMGSVAAHAYVSGAIAAELLAMKLPQRSTVAVFSGDLFTMDHAEKLRGFAATLAVQAPHLMLLPALESHEQPKQAYQQALALMKGKDRPQGLYLSTANSMPVLKALDELSLLGKVQIVTTDLFQELIPLIEFGKVMATLYQRPYTQGKVAFETLMRHLRGDDKSHPSIRLAPHVIFRSNLPLFSSQIIDTDEEEEVETKMPKG</sequence>
<name>A0A4V2G440_9BACT</name>
<dbReference type="Gene3D" id="1.10.260.40">
    <property type="entry name" value="lambda repressor-like DNA-binding domains"/>
    <property type="match status" value="1"/>
</dbReference>
<dbReference type="PROSITE" id="PS50932">
    <property type="entry name" value="HTH_LACI_2"/>
    <property type="match status" value="1"/>
</dbReference>
<evidence type="ECO:0000313" key="5">
    <source>
        <dbReference type="EMBL" id="RZU39366.1"/>
    </source>
</evidence>
<dbReference type="SMART" id="SM00354">
    <property type="entry name" value="HTH_LACI"/>
    <property type="match status" value="1"/>
</dbReference>
<dbReference type="InterPro" id="IPR000843">
    <property type="entry name" value="HTH_LacI"/>
</dbReference>
<dbReference type="Gene3D" id="3.40.50.2300">
    <property type="match status" value="2"/>
</dbReference>
<evidence type="ECO:0000256" key="3">
    <source>
        <dbReference type="ARBA" id="ARBA00023163"/>
    </source>
</evidence>
<gene>
    <name evidence="5" type="ORF">BDD14_0744</name>
</gene>
<dbReference type="Proteomes" id="UP000292958">
    <property type="component" value="Unassembled WGS sequence"/>
</dbReference>
<keyword evidence="2" id="KW-0238">DNA-binding</keyword>
<dbReference type="AlphaFoldDB" id="A0A4V2G440"/>
<dbReference type="InterPro" id="IPR010982">
    <property type="entry name" value="Lambda_DNA-bd_dom_sf"/>
</dbReference>
<dbReference type="CDD" id="cd06307">
    <property type="entry name" value="PBP1_sugar_binding"/>
    <property type="match status" value="1"/>
</dbReference>
<dbReference type="GO" id="GO:0003700">
    <property type="term" value="F:DNA-binding transcription factor activity"/>
    <property type="evidence" value="ECO:0007669"/>
    <property type="project" value="TreeGrafter"/>
</dbReference>
<evidence type="ECO:0000256" key="2">
    <source>
        <dbReference type="ARBA" id="ARBA00023125"/>
    </source>
</evidence>
<keyword evidence="3" id="KW-0804">Transcription</keyword>
<dbReference type="OrthoDB" id="569491at2"/>
<keyword evidence="1" id="KW-0805">Transcription regulation</keyword>
<dbReference type="InterPro" id="IPR025997">
    <property type="entry name" value="SBP_2_dom"/>
</dbReference>
<dbReference type="PANTHER" id="PTHR30146">
    <property type="entry name" value="LACI-RELATED TRANSCRIPTIONAL REPRESSOR"/>
    <property type="match status" value="1"/>
</dbReference>
<keyword evidence="6" id="KW-1185">Reference proteome</keyword>
<evidence type="ECO:0000259" key="4">
    <source>
        <dbReference type="PROSITE" id="PS50932"/>
    </source>
</evidence>
<dbReference type="RefSeq" id="WP_130417586.1">
    <property type="nucleotide sequence ID" value="NZ_SHKW01000001.1"/>
</dbReference>
<dbReference type="CDD" id="cd01392">
    <property type="entry name" value="HTH_LacI"/>
    <property type="match status" value="1"/>
</dbReference>
<dbReference type="GO" id="GO:0000976">
    <property type="term" value="F:transcription cis-regulatory region binding"/>
    <property type="evidence" value="ECO:0007669"/>
    <property type="project" value="TreeGrafter"/>
</dbReference>
<dbReference type="InterPro" id="IPR028082">
    <property type="entry name" value="Peripla_BP_I"/>
</dbReference>
<feature type="domain" description="HTH lacI-type" evidence="4">
    <location>
        <begin position="8"/>
        <end position="62"/>
    </location>
</feature>
<dbReference type="Pfam" id="PF00356">
    <property type="entry name" value="LacI"/>
    <property type="match status" value="1"/>
</dbReference>
<dbReference type="SUPFAM" id="SSF47413">
    <property type="entry name" value="lambda repressor-like DNA-binding domains"/>
    <property type="match status" value="1"/>
</dbReference>